<organism evidence="10 11">
    <name type="scientific">Streptomyces paludis</name>
    <dbReference type="NCBI Taxonomy" id="2282738"/>
    <lineage>
        <taxon>Bacteria</taxon>
        <taxon>Bacillati</taxon>
        <taxon>Actinomycetota</taxon>
        <taxon>Actinomycetes</taxon>
        <taxon>Kitasatosporales</taxon>
        <taxon>Streptomycetaceae</taxon>
        <taxon>Streptomyces</taxon>
    </lineage>
</organism>
<dbReference type="InterPro" id="IPR032816">
    <property type="entry name" value="VTT_dom"/>
</dbReference>
<evidence type="ECO:0000256" key="4">
    <source>
        <dbReference type="ARBA" id="ARBA00022692"/>
    </source>
</evidence>
<feature type="transmembrane region" description="Helical" evidence="7">
    <location>
        <begin position="174"/>
        <end position="193"/>
    </location>
</feature>
<evidence type="ECO:0000256" key="6">
    <source>
        <dbReference type="ARBA" id="ARBA00023136"/>
    </source>
</evidence>
<dbReference type="Proteomes" id="UP000253868">
    <property type="component" value="Chromosome"/>
</dbReference>
<keyword evidence="11" id="KW-1185">Reference proteome</keyword>
<evidence type="ECO:0000313" key="11">
    <source>
        <dbReference type="Proteomes" id="UP000253868"/>
    </source>
</evidence>
<dbReference type="InterPro" id="IPR032818">
    <property type="entry name" value="DedA-like"/>
</dbReference>
<feature type="compositionally biased region" description="Basic and acidic residues" evidence="8">
    <location>
        <begin position="204"/>
        <end position="214"/>
    </location>
</feature>
<dbReference type="GO" id="GO:0005886">
    <property type="term" value="C:plasma membrane"/>
    <property type="evidence" value="ECO:0007669"/>
    <property type="project" value="UniProtKB-SubCell"/>
</dbReference>
<evidence type="ECO:0000313" key="10">
    <source>
        <dbReference type="EMBL" id="AXG76703.1"/>
    </source>
</evidence>
<evidence type="ECO:0000256" key="8">
    <source>
        <dbReference type="SAM" id="MobiDB-lite"/>
    </source>
</evidence>
<dbReference type="PANTHER" id="PTHR30353:SF15">
    <property type="entry name" value="INNER MEMBRANE PROTEIN YABI"/>
    <property type="match status" value="1"/>
</dbReference>
<reference evidence="11" key="1">
    <citation type="submission" date="2018-07" db="EMBL/GenBank/DDBJ databases">
        <authorList>
            <person name="Zhao J."/>
        </authorList>
    </citation>
    <scope>NUCLEOTIDE SEQUENCE [LARGE SCALE GENOMIC DNA]</scope>
    <source>
        <strain evidence="11">GSSD-12</strain>
    </source>
</reference>
<sequence>MHVEEWLATIPAVSVYLLVGVVIGLESLGIPLPGEIVLVSSALLASQQGHIDPYILGACATAGAIIGDSIGYAIGRKGGRPLLAWAGAKFPKHFGESQVALAERSFEKWGMWAVFFGRFVALLRIFAGPLAGVLRMPYWKFLIANVLGGIVWAGGTTAVIYTLGVVAEAWLKRFSWLGLLLAVVIGIASTLVVKNRAKKAGEQAEREKAEKAAAGEEAAAGGKTATVADPADAEPVPVSAAAPAGTSAD</sequence>
<name>A0A345HJ29_9ACTN</name>
<dbReference type="AlphaFoldDB" id="A0A345HJ29"/>
<evidence type="ECO:0000259" key="9">
    <source>
        <dbReference type="Pfam" id="PF09335"/>
    </source>
</evidence>
<feature type="domain" description="VTT" evidence="9">
    <location>
        <begin position="32"/>
        <end position="160"/>
    </location>
</feature>
<evidence type="ECO:0000256" key="2">
    <source>
        <dbReference type="ARBA" id="ARBA00010792"/>
    </source>
</evidence>
<evidence type="ECO:0000256" key="5">
    <source>
        <dbReference type="ARBA" id="ARBA00022989"/>
    </source>
</evidence>
<evidence type="ECO:0000256" key="1">
    <source>
        <dbReference type="ARBA" id="ARBA00004651"/>
    </source>
</evidence>
<keyword evidence="6 7" id="KW-0472">Membrane</keyword>
<comment type="similarity">
    <text evidence="2 7">Belongs to the DedA family.</text>
</comment>
<feature type="transmembrane region" description="Helical" evidence="7">
    <location>
        <begin position="54"/>
        <end position="75"/>
    </location>
</feature>
<protein>
    <submittedName>
        <fullName evidence="10">DedA family protein</fullName>
    </submittedName>
</protein>
<dbReference type="OrthoDB" id="9813426at2"/>
<feature type="transmembrane region" description="Helical" evidence="7">
    <location>
        <begin position="6"/>
        <end position="25"/>
    </location>
</feature>
<evidence type="ECO:0000256" key="3">
    <source>
        <dbReference type="ARBA" id="ARBA00022475"/>
    </source>
</evidence>
<evidence type="ECO:0000256" key="7">
    <source>
        <dbReference type="RuleBase" id="RU367016"/>
    </source>
</evidence>
<feature type="compositionally biased region" description="Low complexity" evidence="8">
    <location>
        <begin position="215"/>
        <end position="249"/>
    </location>
</feature>
<dbReference type="KEGG" id="spad:DVK44_02315"/>
<dbReference type="RefSeq" id="WP_114658082.1">
    <property type="nucleotide sequence ID" value="NZ_CP031194.1"/>
</dbReference>
<feature type="transmembrane region" description="Helical" evidence="7">
    <location>
        <begin position="109"/>
        <end position="134"/>
    </location>
</feature>
<feature type="transmembrane region" description="Helical" evidence="7">
    <location>
        <begin position="141"/>
        <end position="162"/>
    </location>
</feature>
<accession>A0A345HJ29</accession>
<keyword evidence="5 7" id="KW-1133">Transmembrane helix</keyword>
<comment type="subcellular location">
    <subcellularLocation>
        <location evidence="1 7">Cell membrane</location>
        <topology evidence="1 7">Multi-pass membrane protein</topology>
    </subcellularLocation>
</comment>
<gene>
    <name evidence="10" type="ORF">DVK44_02315</name>
</gene>
<keyword evidence="4 7" id="KW-0812">Transmembrane</keyword>
<proteinExistence type="inferred from homology"/>
<dbReference type="PANTHER" id="PTHR30353">
    <property type="entry name" value="INNER MEMBRANE PROTEIN DEDA-RELATED"/>
    <property type="match status" value="1"/>
</dbReference>
<dbReference type="EMBL" id="CP031194">
    <property type="protein sequence ID" value="AXG76703.1"/>
    <property type="molecule type" value="Genomic_DNA"/>
</dbReference>
<feature type="region of interest" description="Disordered" evidence="8">
    <location>
        <begin position="204"/>
        <end position="249"/>
    </location>
</feature>
<keyword evidence="3 7" id="KW-1003">Cell membrane</keyword>
<dbReference type="Pfam" id="PF09335">
    <property type="entry name" value="VTT_dom"/>
    <property type="match status" value="1"/>
</dbReference>